<dbReference type="AlphaFoldDB" id="A0A1I3DK64"/>
<name>A0A1I3DK64_9SPHI</name>
<evidence type="ECO:0000313" key="2">
    <source>
        <dbReference type="Proteomes" id="UP000198670"/>
    </source>
</evidence>
<protein>
    <submittedName>
        <fullName evidence="1">Uncharacterized protein</fullName>
    </submittedName>
</protein>
<accession>A0A1I3DK64</accession>
<proteinExistence type="predicted"/>
<sequence length="30" mass="3649">MGKQFESHPLQETQYLYRFDVLCKNLCNKD</sequence>
<reference evidence="1 2" key="1">
    <citation type="submission" date="2016-10" db="EMBL/GenBank/DDBJ databases">
        <authorList>
            <person name="de Groot N.N."/>
        </authorList>
    </citation>
    <scope>NUCLEOTIDE SEQUENCE [LARGE SCALE GENOMIC DNA]</scope>
    <source>
        <strain evidence="1 2">RK1</strain>
    </source>
</reference>
<dbReference type="Proteomes" id="UP000198670">
    <property type="component" value="Unassembled WGS sequence"/>
</dbReference>
<organism evidence="1 2">
    <name type="scientific">Parapedobacter indicus</name>
    <dbReference type="NCBI Taxonomy" id="1477437"/>
    <lineage>
        <taxon>Bacteria</taxon>
        <taxon>Pseudomonadati</taxon>
        <taxon>Bacteroidota</taxon>
        <taxon>Sphingobacteriia</taxon>
        <taxon>Sphingobacteriales</taxon>
        <taxon>Sphingobacteriaceae</taxon>
        <taxon>Parapedobacter</taxon>
    </lineage>
</organism>
<keyword evidence="2" id="KW-1185">Reference proteome</keyword>
<gene>
    <name evidence="1" type="ORF">SAMN05444682_101515</name>
</gene>
<evidence type="ECO:0000313" key="1">
    <source>
        <dbReference type="EMBL" id="SFH87142.1"/>
    </source>
</evidence>
<dbReference type="EMBL" id="FOQO01000001">
    <property type="protein sequence ID" value="SFH87142.1"/>
    <property type="molecule type" value="Genomic_DNA"/>
</dbReference>